<organism evidence="2 3">
    <name type="scientific">Ascochyta lentis</name>
    <dbReference type="NCBI Taxonomy" id="205686"/>
    <lineage>
        <taxon>Eukaryota</taxon>
        <taxon>Fungi</taxon>
        <taxon>Dikarya</taxon>
        <taxon>Ascomycota</taxon>
        <taxon>Pezizomycotina</taxon>
        <taxon>Dothideomycetes</taxon>
        <taxon>Pleosporomycetidae</taxon>
        <taxon>Pleosporales</taxon>
        <taxon>Pleosporineae</taxon>
        <taxon>Didymellaceae</taxon>
        <taxon>Ascochyta</taxon>
    </lineage>
</organism>
<dbReference type="GO" id="GO:0043625">
    <property type="term" value="C:delta DNA polymerase complex"/>
    <property type="evidence" value="ECO:0007669"/>
    <property type="project" value="TreeGrafter"/>
</dbReference>
<dbReference type="InterPro" id="IPR007218">
    <property type="entry name" value="DNA_pol_delta_4"/>
</dbReference>
<evidence type="ECO:0008006" key="4">
    <source>
        <dbReference type="Google" id="ProtNLM"/>
    </source>
</evidence>
<dbReference type="PANTHER" id="PTHR14303:SF0">
    <property type="entry name" value="DNA POLYMERASE DELTA SUBUNIT 4"/>
    <property type="match status" value="1"/>
</dbReference>
<dbReference type="Proteomes" id="UP000651452">
    <property type="component" value="Unassembled WGS sequence"/>
</dbReference>
<dbReference type="Pfam" id="PF04081">
    <property type="entry name" value="DNA_pol_delta_4"/>
    <property type="match status" value="1"/>
</dbReference>
<reference evidence="2" key="1">
    <citation type="submission" date="2018-12" db="EMBL/GenBank/DDBJ databases">
        <authorList>
            <person name="Syme R.A."/>
            <person name="Farfan-Caceres L."/>
            <person name="Lichtenzveig J."/>
        </authorList>
    </citation>
    <scope>NUCLEOTIDE SEQUENCE</scope>
    <source>
        <strain evidence="2">Al4</strain>
    </source>
</reference>
<comment type="caution">
    <text evidence="2">The sequence shown here is derived from an EMBL/GenBank/DDBJ whole genome shotgun (WGS) entry which is preliminary data.</text>
</comment>
<dbReference type="GO" id="GO:0000731">
    <property type="term" value="P:DNA synthesis involved in DNA repair"/>
    <property type="evidence" value="ECO:0007669"/>
    <property type="project" value="InterPro"/>
</dbReference>
<evidence type="ECO:0000256" key="1">
    <source>
        <dbReference type="SAM" id="MobiDB-lite"/>
    </source>
</evidence>
<dbReference type="EMBL" id="RZGK01000013">
    <property type="protein sequence ID" value="KAF9694629.1"/>
    <property type="molecule type" value="Genomic_DNA"/>
</dbReference>
<dbReference type="PANTHER" id="PTHR14303">
    <property type="entry name" value="DNA POLYMERASE DELTA SUBUNIT 4"/>
    <property type="match status" value="1"/>
</dbReference>
<reference evidence="2" key="2">
    <citation type="submission" date="2020-09" db="EMBL/GenBank/DDBJ databases">
        <title>Reference genome assembly for Australian Ascochyta lentis isolate Al4.</title>
        <authorList>
            <person name="Lee R.C."/>
            <person name="Farfan-Caceres L.M."/>
            <person name="Debler J.W."/>
            <person name="Williams A.H."/>
            <person name="Henares B.M."/>
        </authorList>
    </citation>
    <scope>NUCLEOTIDE SEQUENCE</scope>
    <source>
        <strain evidence="2">Al4</strain>
    </source>
</reference>
<protein>
    <recommendedName>
        <fullName evidence="4">DNA polymerase delta subunit 4</fullName>
    </recommendedName>
</protein>
<accession>A0A8H7MFP3</accession>
<dbReference type="OrthoDB" id="337486at2759"/>
<feature type="region of interest" description="Disordered" evidence="1">
    <location>
        <begin position="1"/>
        <end position="23"/>
    </location>
</feature>
<dbReference type="AlphaFoldDB" id="A0A8H7MFP3"/>
<name>A0A8H7MFP3_9PLEO</name>
<gene>
    <name evidence="2" type="ORF">EKO04_007350</name>
</gene>
<sequence>MPPKRRVSGPAAKSQQATLAFHGGANKVTKAGARAQDAKKNVLSKNASKAIKPETVDLEAVEEAKPTTVEADIIDQAEKEVAAQDAESSPEDETARRITDAAIKKYWATKEKQRLAPRVHQDDLSLYEKVLREFDMSGQYGPCTGIARLKRWKRAYRFELDPPIEVLAVLLKEQEGAKDRLAVQRSHVDELLNTRTEVEV</sequence>
<keyword evidence="3" id="KW-1185">Reference proteome</keyword>
<evidence type="ECO:0000313" key="2">
    <source>
        <dbReference type="EMBL" id="KAF9694629.1"/>
    </source>
</evidence>
<evidence type="ECO:0000313" key="3">
    <source>
        <dbReference type="Proteomes" id="UP000651452"/>
    </source>
</evidence>
<dbReference type="GO" id="GO:0006261">
    <property type="term" value="P:DNA-templated DNA replication"/>
    <property type="evidence" value="ECO:0007669"/>
    <property type="project" value="TreeGrafter"/>
</dbReference>
<proteinExistence type="predicted"/>
<dbReference type="GO" id="GO:0003887">
    <property type="term" value="F:DNA-directed DNA polymerase activity"/>
    <property type="evidence" value="ECO:0007669"/>
    <property type="project" value="TreeGrafter"/>
</dbReference>